<dbReference type="Proteomes" id="UP000260783">
    <property type="component" value="Unassembled WGS sequence"/>
</dbReference>
<proteinExistence type="predicted"/>
<reference evidence="1 2" key="1">
    <citation type="submission" date="2018-08" db="EMBL/GenBank/DDBJ databases">
        <title>A genome reference for cultivated species of the human gut microbiota.</title>
        <authorList>
            <person name="Zou Y."/>
            <person name="Xue W."/>
            <person name="Luo G."/>
        </authorList>
    </citation>
    <scope>NUCLEOTIDE SEQUENCE [LARGE SCALE GENOMIC DNA]</scope>
    <source>
        <strain evidence="1 2">AF29-11BH</strain>
    </source>
</reference>
<comment type="caution">
    <text evidence="1">The sequence shown here is derived from an EMBL/GenBank/DDBJ whole genome shotgun (WGS) entry which is preliminary data.</text>
</comment>
<evidence type="ECO:0000313" key="2">
    <source>
        <dbReference type="Proteomes" id="UP000260783"/>
    </source>
</evidence>
<protein>
    <submittedName>
        <fullName evidence="1">Uncharacterized protein</fullName>
    </submittedName>
</protein>
<dbReference type="AlphaFoldDB" id="A0A3E2U4D7"/>
<sequence length="255" mass="26359">MLAPFCIAAANGGFHSALDVPQHLPAHVADGCTEGVDTIRGGEIVDCLKIVFVEPPGRLKAAAFQQRVGDADGGGGLELHLHPGFIIIHQKRTVNDGADVVAVVVPVISHQFPGNIGKLLADTLSADAVGLAQHFRNRLFQVVVKLPHLRVTGIAAHPGVRHIENVVQPGEAAGFVQQSDALGTSAHIAVHPIVPDVKVGAGGGIRALGVDHELVRKGVLVQPGCGSQVVRPAFPIPGQAVGCALGKGKIFFGFA</sequence>
<accession>A0A3E2U4D7</accession>
<gene>
    <name evidence="1" type="ORF">DWZ04_16145</name>
</gene>
<dbReference type="EMBL" id="QVEW01000040">
    <property type="protein sequence ID" value="RGB91058.1"/>
    <property type="molecule type" value="Genomic_DNA"/>
</dbReference>
<name>A0A3E2U4D7_9FIRM</name>
<organism evidence="1 2">
    <name type="scientific">Faecalibacterium prausnitzii</name>
    <dbReference type="NCBI Taxonomy" id="853"/>
    <lineage>
        <taxon>Bacteria</taxon>
        <taxon>Bacillati</taxon>
        <taxon>Bacillota</taxon>
        <taxon>Clostridia</taxon>
        <taxon>Eubacteriales</taxon>
        <taxon>Oscillospiraceae</taxon>
        <taxon>Faecalibacterium</taxon>
    </lineage>
</organism>
<evidence type="ECO:0000313" key="1">
    <source>
        <dbReference type="EMBL" id="RGB91058.1"/>
    </source>
</evidence>